<reference evidence="1" key="1">
    <citation type="journal article" date="2019" name="bioRxiv">
        <title>The Genome of the Zebra Mussel, Dreissena polymorpha: A Resource for Invasive Species Research.</title>
        <authorList>
            <person name="McCartney M.A."/>
            <person name="Auch B."/>
            <person name="Kono T."/>
            <person name="Mallez S."/>
            <person name="Zhang Y."/>
            <person name="Obille A."/>
            <person name="Becker A."/>
            <person name="Abrahante J.E."/>
            <person name="Garbe J."/>
            <person name="Badalamenti J.P."/>
            <person name="Herman A."/>
            <person name="Mangelson H."/>
            <person name="Liachko I."/>
            <person name="Sullivan S."/>
            <person name="Sone E.D."/>
            <person name="Koren S."/>
            <person name="Silverstein K.A.T."/>
            <person name="Beckman K.B."/>
            <person name="Gohl D.M."/>
        </authorList>
    </citation>
    <scope>NUCLEOTIDE SEQUENCE</scope>
    <source>
        <strain evidence="1">Duluth1</strain>
        <tissue evidence="1">Whole animal</tissue>
    </source>
</reference>
<proteinExistence type="predicted"/>
<keyword evidence="2" id="KW-1185">Reference proteome</keyword>
<evidence type="ECO:0000313" key="2">
    <source>
        <dbReference type="Proteomes" id="UP000828390"/>
    </source>
</evidence>
<reference evidence="1" key="2">
    <citation type="submission" date="2020-11" db="EMBL/GenBank/DDBJ databases">
        <authorList>
            <person name="McCartney M.A."/>
            <person name="Auch B."/>
            <person name="Kono T."/>
            <person name="Mallez S."/>
            <person name="Becker A."/>
            <person name="Gohl D.M."/>
            <person name="Silverstein K.A.T."/>
            <person name="Koren S."/>
            <person name="Bechman K.B."/>
            <person name="Herman A."/>
            <person name="Abrahante J.E."/>
            <person name="Garbe J."/>
        </authorList>
    </citation>
    <scope>NUCLEOTIDE SEQUENCE</scope>
    <source>
        <strain evidence="1">Duluth1</strain>
        <tissue evidence="1">Whole animal</tissue>
    </source>
</reference>
<gene>
    <name evidence="1" type="ORF">DPMN_158907</name>
</gene>
<protein>
    <submittedName>
        <fullName evidence="1">Uncharacterized protein</fullName>
    </submittedName>
</protein>
<sequence length="59" mass="6594">MISGLQMTEPMTTVFVIGLTSDTMLMLTVLNDDITKKTHTIVSEARKIILEVLKTARSR</sequence>
<organism evidence="1 2">
    <name type="scientific">Dreissena polymorpha</name>
    <name type="common">Zebra mussel</name>
    <name type="synonym">Mytilus polymorpha</name>
    <dbReference type="NCBI Taxonomy" id="45954"/>
    <lineage>
        <taxon>Eukaryota</taxon>
        <taxon>Metazoa</taxon>
        <taxon>Spiralia</taxon>
        <taxon>Lophotrochozoa</taxon>
        <taxon>Mollusca</taxon>
        <taxon>Bivalvia</taxon>
        <taxon>Autobranchia</taxon>
        <taxon>Heteroconchia</taxon>
        <taxon>Euheterodonta</taxon>
        <taxon>Imparidentia</taxon>
        <taxon>Neoheterodontei</taxon>
        <taxon>Myida</taxon>
        <taxon>Dreissenoidea</taxon>
        <taxon>Dreissenidae</taxon>
        <taxon>Dreissena</taxon>
    </lineage>
</organism>
<dbReference type="EMBL" id="JAIWYP010000008">
    <property type="protein sequence ID" value="KAH3781082.1"/>
    <property type="molecule type" value="Genomic_DNA"/>
</dbReference>
<comment type="caution">
    <text evidence="1">The sequence shown here is derived from an EMBL/GenBank/DDBJ whole genome shotgun (WGS) entry which is preliminary data.</text>
</comment>
<evidence type="ECO:0000313" key="1">
    <source>
        <dbReference type="EMBL" id="KAH3781082.1"/>
    </source>
</evidence>
<accession>A0A9D4ENC4</accession>
<name>A0A9D4ENC4_DREPO</name>
<dbReference type="Proteomes" id="UP000828390">
    <property type="component" value="Unassembled WGS sequence"/>
</dbReference>
<dbReference type="AlphaFoldDB" id="A0A9D4ENC4"/>